<dbReference type="PANTHER" id="PTHR46112">
    <property type="entry name" value="AMINOPEPTIDASE"/>
    <property type="match status" value="1"/>
</dbReference>
<keyword evidence="1" id="KW-0645">Protease</keyword>
<dbReference type="SUPFAM" id="SSF55920">
    <property type="entry name" value="Creatinase/aminopeptidase"/>
    <property type="match status" value="1"/>
</dbReference>
<accession>A0ABQ6H4J6</accession>
<comment type="similarity">
    <text evidence="5">Belongs to the peptidase M24B family.</text>
</comment>
<dbReference type="InterPro" id="IPR000587">
    <property type="entry name" value="Creatinase_N"/>
</dbReference>
<dbReference type="PROSITE" id="PS51318">
    <property type="entry name" value="TAT"/>
    <property type="match status" value="1"/>
</dbReference>
<dbReference type="Proteomes" id="UP001157133">
    <property type="component" value="Unassembled WGS sequence"/>
</dbReference>
<evidence type="ECO:0000256" key="6">
    <source>
        <dbReference type="SAM" id="SignalP"/>
    </source>
</evidence>
<dbReference type="EMBL" id="BSSU01000012">
    <property type="protein sequence ID" value="GLX83078.1"/>
    <property type="molecule type" value="Genomic_DNA"/>
</dbReference>
<keyword evidence="6" id="KW-0732">Signal</keyword>
<keyword evidence="3" id="KW-0378">Hydrolase</keyword>
<comment type="caution">
    <text evidence="9">The sequence shown here is derived from an EMBL/GenBank/DDBJ whole genome shotgun (WGS) entry which is preliminary data.</text>
</comment>
<evidence type="ECO:0000256" key="4">
    <source>
        <dbReference type="ARBA" id="ARBA00023049"/>
    </source>
</evidence>
<dbReference type="Gene3D" id="3.90.230.10">
    <property type="entry name" value="Creatinase/methionine aminopeptidase superfamily"/>
    <property type="match status" value="1"/>
</dbReference>
<dbReference type="SUPFAM" id="SSF53092">
    <property type="entry name" value="Creatinase/prolidase N-terminal domain"/>
    <property type="match status" value="1"/>
</dbReference>
<organism evidence="9 10">
    <name type="scientific">Thalassotalea eurytherma</name>
    <dbReference type="NCBI Taxonomy" id="1144278"/>
    <lineage>
        <taxon>Bacteria</taxon>
        <taxon>Pseudomonadati</taxon>
        <taxon>Pseudomonadota</taxon>
        <taxon>Gammaproteobacteria</taxon>
        <taxon>Alteromonadales</taxon>
        <taxon>Colwelliaceae</taxon>
        <taxon>Thalassotalea</taxon>
    </lineage>
</organism>
<evidence type="ECO:0000256" key="5">
    <source>
        <dbReference type="RuleBase" id="RU000590"/>
    </source>
</evidence>
<name>A0ABQ6H4J6_9GAMM</name>
<evidence type="ECO:0000256" key="3">
    <source>
        <dbReference type="ARBA" id="ARBA00022801"/>
    </source>
</evidence>
<sequence>MQNTKRTFLKQSAVALASLGLVPIASASSTSTSNSSQNALRDLTSSVKPISSFERLERIKKAQKLMSIYDINVLVLEPGASMTYFSDLKWWRSERLTSVVIPREGNWFVVCPEFEVPTIQESINSDIAVVAWNEHQSPYKALAQHLKSVGVVKGNIGFEESVRYFVFEGIMNELPSMNHVSADPVTQGCRMFKSKNELQLMRKANEITLAAYNYVYSNLEEGMTGKDIKSLMNSAQTQLGGDGVWSMALSNESSALPHGTKKPQILKKGSIILMDSGCNVHEYRSDISRTFVFGEPSNRHRKIWNTVRKGQDIVFKTAQIGVLATNVDDAVRSFYESEGFGPGYATPGLSHRTGHGIGMEIHEEINFVHGEKTKLKAGMCFSNEPGIYIPGEFGVRIEDCIYLTEGGPQYFTNPPKSIEEPLGTIGPEII</sequence>
<dbReference type="Pfam" id="PF01321">
    <property type="entry name" value="Creatinase_N"/>
    <property type="match status" value="1"/>
</dbReference>
<dbReference type="InterPro" id="IPR001131">
    <property type="entry name" value="Peptidase_M24B_aminopep-P_CS"/>
</dbReference>
<dbReference type="InterPro" id="IPR006311">
    <property type="entry name" value="TAT_signal"/>
</dbReference>
<dbReference type="InterPro" id="IPR029149">
    <property type="entry name" value="Creatin/AminoP/Spt16_N"/>
</dbReference>
<evidence type="ECO:0000259" key="7">
    <source>
        <dbReference type="Pfam" id="PF00557"/>
    </source>
</evidence>
<reference evidence="9 10" key="1">
    <citation type="submission" date="2023-03" db="EMBL/GenBank/DDBJ databases">
        <title>Draft genome sequence of Thalassotalea eurytherma JCM 18482T.</title>
        <authorList>
            <person name="Sawabe T."/>
        </authorList>
    </citation>
    <scope>NUCLEOTIDE SEQUENCE [LARGE SCALE GENOMIC DNA]</scope>
    <source>
        <strain evidence="9 10">JCM 18482</strain>
    </source>
</reference>
<dbReference type="RefSeq" id="WP_284208477.1">
    <property type="nucleotide sequence ID" value="NZ_BSSU01000012.1"/>
</dbReference>
<dbReference type="InterPro" id="IPR050659">
    <property type="entry name" value="Peptidase_M24B"/>
</dbReference>
<keyword evidence="4" id="KW-0482">Metalloprotease</keyword>
<proteinExistence type="inferred from homology"/>
<evidence type="ECO:0000313" key="10">
    <source>
        <dbReference type="Proteomes" id="UP001157133"/>
    </source>
</evidence>
<dbReference type="PANTHER" id="PTHR46112:SF3">
    <property type="entry name" value="AMINOPEPTIDASE YPDF"/>
    <property type="match status" value="1"/>
</dbReference>
<dbReference type="PROSITE" id="PS00491">
    <property type="entry name" value="PROLINE_PEPTIDASE"/>
    <property type="match status" value="1"/>
</dbReference>
<evidence type="ECO:0000313" key="9">
    <source>
        <dbReference type="EMBL" id="GLX83078.1"/>
    </source>
</evidence>
<dbReference type="Pfam" id="PF00557">
    <property type="entry name" value="Peptidase_M24"/>
    <property type="match status" value="1"/>
</dbReference>
<dbReference type="InterPro" id="IPR036005">
    <property type="entry name" value="Creatinase/aminopeptidase-like"/>
</dbReference>
<feature type="signal peptide" evidence="6">
    <location>
        <begin position="1"/>
        <end position="27"/>
    </location>
</feature>
<evidence type="ECO:0000256" key="2">
    <source>
        <dbReference type="ARBA" id="ARBA00022723"/>
    </source>
</evidence>
<feature type="domain" description="Creatinase N-terminal" evidence="8">
    <location>
        <begin position="58"/>
        <end position="191"/>
    </location>
</feature>
<evidence type="ECO:0000256" key="1">
    <source>
        <dbReference type="ARBA" id="ARBA00022670"/>
    </source>
</evidence>
<dbReference type="InterPro" id="IPR000994">
    <property type="entry name" value="Pept_M24"/>
</dbReference>
<evidence type="ECO:0000259" key="8">
    <source>
        <dbReference type="Pfam" id="PF01321"/>
    </source>
</evidence>
<keyword evidence="10" id="KW-1185">Reference proteome</keyword>
<feature type="domain" description="Peptidase M24" evidence="7">
    <location>
        <begin position="200"/>
        <end position="405"/>
    </location>
</feature>
<dbReference type="Gene3D" id="3.40.350.10">
    <property type="entry name" value="Creatinase/prolidase N-terminal domain"/>
    <property type="match status" value="1"/>
</dbReference>
<feature type="chain" id="PRO_5045355582" evidence="6">
    <location>
        <begin position="28"/>
        <end position="430"/>
    </location>
</feature>
<gene>
    <name evidence="9" type="ORF">theurythT_25300</name>
</gene>
<protein>
    <submittedName>
        <fullName evidence="9">Metallopeptidase</fullName>
    </submittedName>
</protein>
<keyword evidence="2 5" id="KW-0479">Metal-binding</keyword>